<dbReference type="GO" id="GO:0046872">
    <property type="term" value="F:metal ion binding"/>
    <property type="evidence" value="ECO:0007669"/>
    <property type="project" value="UniProtKB-KW"/>
</dbReference>
<proteinExistence type="predicted"/>
<dbReference type="EMBL" id="WVTA01000021">
    <property type="protein sequence ID" value="KAK3197023.1"/>
    <property type="molecule type" value="Genomic_DNA"/>
</dbReference>
<dbReference type="Gene3D" id="3.90.180.10">
    <property type="entry name" value="Medium-chain alcohol dehydrogenases, catalytic domain"/>
    <property type="match status" value="1"/>
</dbReference>
<dbReference type="AlphaFoldDB" id="A0AAN6RBZ6"/>
<evidence type="ECO:0000256" key="2">
    <source>
        <dbReference type="ARBA" id="ARBA00022723"/>
    </source>
</evidence>
<dbReference type="PANTHER" id="PTHR42940">
    <property type="entry name" value="ALCOHOL DEHYDROGENASE 1-RELATED"/>
    <property type="match status" value="1"/>
</dbReference>
<evidence type="ECO:0000256" key="4">
    <source>
        <dbReference type="ARBA" id="ARBA00023002"/>
    </source>
</evidence>
<name>A0AAN6RBZ6_9PLEO</name>
<dbReference type="SUPFAM" id="SSF50129">
    <property type="entry name" value="GroES-like"/>
    <property type="match status" value="1"/>
</dbReference>
<keyword evidence="7" id="KW-1185">Reference proteome</keyword>
<dbReference type="GO" id="GO:0016491">
    <property type="term" value="F:oxidoreductase activity"/>
    <property type="evidence" value="ECO:0007669"/>
    <property type="project" value="UniProtKB-KW"/>
</dbReference>
<comment type="caution">
    <text evidence="6">The sequence shown here is derived from an EMBL/GenBank/DDBJ whole genome shotgun (WGS) entry which is preliminary data.</text>
</comment>
<reference evidence="6 7" key="1">
    <citation type="submission" date="2021-02" db="EMBL/GenBank/DDBJ databases">
        <title>Genome assembly of Pseudopithomyces chartarum.</title>
        <authorList>
            <person name="Jauregui R."/>
            <person name="Singh J."/>
            <person name="Voisey C."/>
        </authorList>
    </citation>
    <scope>NUCLEOTIDE SEQUENCE [LARGE SCALE GENOMIC DNA]</scope>
    <source>
        <strain evidence="6 7">AGR01</strain>
    </source>
</reference>
<dbReference type="InterPro" id="IPR013154">
    <property type="entry name" value="ADH-like_N"/>
</dbReference>
<protein>
    <recommendedName>
        <fullName evidence="5">Alcohol dehydrogenase-like N-terminal domain-containing protein</fullName>
    </recommendedName>
</protein>
<evidence type="ECO:0000313" key="6">
    <source>
        <dbReference type="EMBL" id="KAK3197023.1"/>
    </source>
</evidence>
<dbReference type="InterPro" id="IPR011032">
    <property type="entry name" value="GroES-like_sf"/>
</dbReference>
<dbReference type="Pfam" id="PF08240">
    <property type="entry name" value="ADH_N"/>
    <property type="match status" value="1"/>
</dbReference>
<sequence>MASREIPKTMKAAQVVEFNQPLKITSLPPPPNLAPQDLLIRVTVASLCHTDLMVQRSLMETSLPITTSHEGAGTVVATGSAVQNLKPGDRVMGHII</sequence>
<accession>A0AAN6RBZ6</accession>
<evidence type="ECO:0000259" key="5">
    <source>
        <dbReference type="Pfam" id="PF08240"/>
    </source>
</evidence>
<dbReference type="PANTHER" id="PTHR42940:SF8">
    <property type="entry name" value="VACUOLAR PROTEIN SORTING-ASSOCIATED PROTEIN 11"/>
    <property type="match status" value="1"/>
</dbReference>
<evidence type="ECO:0000256" key="3">
    <source>
        <dbReference type="ARBA" id="ARBA00022833"/>
    </source>
</evidence>
<keyword evidence="4" id="KW-0560">Oxidoreductase</keyword>
<dbReference type="Proteomes" id="UP001280581">
    <property type="component" value="Unassembled WGS sequence"/>
</dbReference>
<keyword evidence="2" id="KW-0479">Metal-binding</keyword>
<organism evidence="6 7">
    <name type="scientific">Pseudopithomyces chartarum</name>
    <dbReference type="NCBI Taxonomy" id="1892770"/>
    <lineage>
        <taxon>Eukaryota</taxon>
        <taxon>Fungi</taxon>
        <taxon>Dikarya</taxon>
        <taxon>Ascomycota</taxon>
        <taxon>Pezizomycotina</taxon>
        <taxon>Dothideomycetes</taxon>
        <taxon>Pleosporomycetidae</taxon>
        <taxon>Pleosporales</taxon>
        <taxon>Massarineae</taxon>
        <taxon>Didymosphaeriaceae</taxon>
        <taxon>Pseudopithomyces</taxon>
    </lineage>
</organism>
<evidence type="ECO:0000313" key="7">
    <source>
        <dbReference type="Proteomes" id="UP001280581"/>
    </source>
</evidence>
<comment type="cofactor">
    <cofactor evidence="1">
        <name>Zn(2+)</name>
        <dbReference type="ChEBI" id="CHEBI:29105"/>
    </cofactor>
</comment>
<keyword evidence="3" id="KW-0862">Zinc</keyword>
<evidence type="ECO:0000256" key="1">
    <source>
        <dbReference type="ARBA" id="ARBA00001947"/>
    </source>
</evidence>
<gene>
    <name evidence="6" type="ORF">GRF29_1536g367529</name>
</gene>
<feature type="domain" description="Alcohol dehydrogenase-like N-terminal" evidence="5">
    <location>
        <begin position="35"/>
        <end position="92"/>
    </location>
</feature>